<dbReference type="InterPro" id="IPR001128">
    <property type="entry name" value="Cyt_P450"/>
</dbReference>
<proteinExistence type="inferred from homology"/>
<dbReference type="PRINTS" id="PR00463">
    <property type="entry name" value="EP450I"/>
</dbReference>
<dbReference type="CDD" id="cd11054">
    <property type="entry name" value="CYP24A1-like"/>
    <property type="match status" value="1"/>
</dbReference>
<evidence type="ECO:0000313" key="10">
    <source>
        <dbReference type="RefSeq" id="XP_014488961.1"/>
    </source>
</evidence>
<dbReference type="GO" id="GO:0005506">
    <property type="term" value="F:iron ion binding"/>
    <property type="evidence" value="ECO:0007669"/>
    <property type="project" value="InterPro"/>
</dbReference>
<dbReference type="SUPFAM" id="SSF48264">
    <property type="entry name" value="Cytochrome P450"/>
    <property type="match status" value="1"/>
</dbReference>
<evidence type="ECO:0000256" key="4">
    <source>
        <dbReference type="ARBA" id="ARBA00022723"/>
    </source>
</evidence>
<keyword evidence="3 8" id="KW-0349">Heme</keyword>
<dbReference type="InterPro" id="IPR050479">
    <property type="entry name" value="CYP11_CYP27_families"/>
</dbReference>
<dbReference type="AlphaFoldDB" id="A0A6P3YD16"/>
<dbReference type="Gene3D" id="1.10.630.10">
    <property type="entry name" value="Cytochrome P450"/>
    <property type="match status" value="1"/>
</dbReference>
<evidence type="ECO:0000256" key="5">
    <source>
        <dbReference type="ARBA" id="ARBA00023002"/>
    </source>
</evidence>
<sequence>MHVVCKVAQRSLLRSPGDFDISLWGTSAYSAFIVSSDKDNVDRPTARRHATRGGSDILSLRTYTSEPGHEARRGPPEPRGLPLIGTMLSLLIAGGGKKLHEYVDKRHRQLGPVYREQVGPVRAVFVNSPDEFRRIFRLEGTMPRHFLPESWLLYNEMRQQRRGLLFMDGEEWLHYRRILNKLMLMPNSTDLMCGPCQEVAESLTENWRAESRDGATIRDLKYQLYQWSMEVMLAILMGSRWSDCKQQMAPRYEYLALMVHKIFEQSVVLSMMSAKLAMRLKLSSWTKFVATADTILDTVHIMVPELIQLGGDGLLSLMVNNGIQGEDAIRIITDFIIAAGDTSATTMQWALLLLSGCPELQDQLFDDIKYLSPEETTQHPLLKGVLKETLRLYPVAPFLTRYMAANNFIGDYFVRKEDLVILSVWSSGHSAKYFPQPEEFQPERWIRMESGNYQAVNHPYGTLPFALGARSCIGRKLAETQIYLTLAQLIKNFRIDCENRERIKMILNMITVPSEPIKLKMTERTV</sequence>
<dbReference type="CTD" id="44858"/>
<dbReference type="KEGG" id="dqu:106752069"/>
<dbReference type="PANTHER" id="PTHR24279">
    <property type="entry name" value="CYTOCHROME P450"/>
    <property type="match status" value="1"/>
</dbReference>
<dbReference type="GO" id="GO:0004497">
    <property type="term" value="F:monooxygenase activity"/>
    <property type="evidence" value="ECO:0007669"/>
    <property type="project" value="UniProtKB-KW"/>
</dbReference>
<dbReference type="Proteomes" id="UP000515204">
    <property type="component" value="Unplaced"/>
</dbReference>
<keyword evidence="4 8" id="KW-0479">Metal-binding</keyword>
<name>A0A6P3YD16_DINQU</name>
<organism evidence="9 10">
    <name type="scientific">Dinoponera quadriceps</name>
    <name type="common">South American ant</name>
    <dbReference type="NCBI Taxonomy" id="609295"/>
    <lineage>
        <taxon>Eukaryota</taxon>
        <taxon>Metazoa</taxon>
        <taxon>Ecdysozoa</taxon>
        <taxon>Arthropoda</taxon>
        <taxon>Hexapoda</taxon>
        <taxon>Insecta</taxon>
        <taxon>Pterygota</taxon>
        <taxon>Neoptera</taxon>
        <taxon>Endopterygota</taxon>
        <taxon>Hymenoptera</taxon>
        <taxon>Apocrita</taxon>
        <taxon>Aculeata</taxon>
        <taxon>Formicoidea</taxon>
        <taxon>Formicidae</taxon>
        <taxon>Ponerinae</taxon>
        <taxon>Ponerini</taxon>
        <taxon>Dinoponera</taxon>
    </lineage>
</organism>
<dbReference type="GeneID" id="106752069"/>
<evidence type="ECO:0000256" key="1">
    <source>
        <dbReference type="ARBA" id="ARBA00001971"/>
    </source>
</evidence>
<comment type="cofactor">
    <cofactor evidence="1 8">
        <name>heme</name>
        <dbReference type="ChEBI" id="CHEBI:30413"/>
    </cofactor>
</comment>
<dbReference type="PRINTS" id="PR00385">
    <property type="entry name" value="P450"/>
</dbReference>
<keyword evidence="6 8" id="KW-0408">Iron</keyword>
<keyword evidence="9" id="KW-1185">Reference proteome</keyword>
<dbReference type="RefSeq" id="XP_014488961.1">
    <property type="nucleotide sequence ID" value="XM_014633475.1"/>
</dbReference>
<evidence type="ECO:0000256" key="6">
    <source>
        <dbReference type="ARBA" id="ARBA00023004"/>
    </source>
</evidence>
<evidence type="ECO:0000256" key="7">
    <source>
        <dbReference type="ARBA" id="ARBA00023033"/>
    </source>
</evidence>
<accession>A0A6P3YD16</accession>
<gene>
    <name evidence="10" type="primary">LOC106752069</name>
</gene>
<dbReference type="GO" id="GO:0016705">
    <property type="term" value="F:oxidoreductase activity, acting on paired donors, with incorporation or reduction of molecular oxygen"/>
    <property type="evidence" value="ECO:0007669"/>
    <property type="project" value="InterPro"/>
</dbReference>
<dbReference type="OrthoDB" id="3945418at2759"/>
<dbReference type="GO" id="GO:0020037">
    <property type="term" value="F:heme binding"/>
    <property type="evidence" value="ECO:0007669"/>
    <property type="project" value="InterPro"/>
</dbReference>
<keyword evidence="7" id="KW-0503">Monooxygenase</keyword>
<dbReference type="PANTHER" id="PTHR24279:SF120">
    <property type="entry name" value="CYTOCHROME P450"/>
    <property type="match status" value="1"/>
</dbReference>
<feature type="binding site" description="axial binding residue" evidence="8">
    <location>
        <position position="472"/>
    </location>
    <ligand>
        <name>heme</name>
        <dbReference type="ChEBI" id="CHEBI:30413"/>
    </ligand>
    <ligandPart>
        <name>Fe</name>
        <dbReference type="ChEBI" id="CHEBI:18248"/>
    </ligandPart>
</feature>
<evidence type="ECO:0000256" key="8">
    <source>
        <dbReference type="PIRSR" id="PIRSR602401-1"/>
    </source>
</evidence>
<keyword evidence="5" id="KW-0560">Oxidoreductase</keyword>
<dbReference type="InterPro" id="IPR002401">
    <property type="entry name" value="Cyt_P450_E_grp-I"/>
</dbReference>
<dbReference type="InterPro" id="IPR036396">
    <property type="entry name" value="Cyt_P450_sf"/>
</dbReference>
<protein>
    <submittedName>
        <fullName evidence="10">Cytochrome P450 315a1, mitochondrial</fullName>
    </submittedName>
</protein>
<evidence type="ECO:0000313" key="9">
    <source>
        <dbReference type="Proteomes" id="UP000515204"/>
    </source>
</evidence>
<reference evidence="10" key="1">
    <citation type="submission" date="2025-08" db="UniProtKB">
        <authorList>
            <consortium name="RefSeq"/>
        </authorList>
    </citation>
    <scope>IDENTIFICATION</scope>
</reference>
<comment type="similarity">
    <text evidence="2">Belongs to the cytochrome P450 family.</text>
</comment>
<dbReference type="Pfam" id="PF00067">
    <property type="entry name" value="p450"/>
    <property type="match status" value="1"/>
</dbReference>
<evidence type="ECO:0000256" key="3">
    <source>
        <dbReference type="ARBA" id="ARBA00022617"/>
    </source>
</evidence>
<evidence type="ECO:0000256" key="2">
    <source>
        <dbReference type="ARBA" id="ARBA00010617"/>
    </source>
</evidence>